<gene>
    <name evidence="4" type="ORF">BT63DRAFT_418056</name>
</gene>
<dbReference type="SUPFAM" id="SSF53474">
    <property type="entry name" value="alpha/beta-Hydrolases"/>
    <property type="match status" value="1"/>
</dbReference>
<dbReference type="EMBL" id="MU004242">
    <property type="protein sequence ID" value="KAF2664710.1"/>
    <property type="molecule type" value="Genomic_DNA"/>
</dbReference>
<name>A0A6A6TYC6_9PEZI</name>
<dbReference type="GO" id="GO:0015099">
    <property type="term" value="F:nickel cation transmembrane transporter activity"/>
    <property type="evidence" value="ECO:0007669"/>
    <property type="project" value="TreeGrafter"/>
</dbReference>
<keyword evidence="3" id="KW-0472">Membrane</keyword>
<dbReference type="AlphaFoldDB" id="A0A6A6TYC6"/>
<dbReference type="InterPro" id="IPR002523">
    <property type="entry name" value="MgTranspt_CorA/ZnTranspt_ZntB"/>
</dbReference>
<dbReference type="Gene3D" id="1.25.40.20">
    <property type="entry name" value="Ankyrin repeat-containing domain"/>
    <property type="match status" value="1"/>
</dbReference>
<dbReference type="GO" id="GO:0015095">
    <property type="term" value="F:magnesium ion transmembrane transporter activity"/>
    <property type="evidence" value="ECO:0007669"/>
    <property type="project" value="TreeGrafter"/>
</dbReference>
<accession>A0A6A6TYC6</accession>
<dbReference type="Proteomes" id="UP000799302">
    <property type="component" value="Unassembled WGS sequence"/>
</dbReference>
<feature type="transmembrane region" description="Helical" evidence="3">
    <location>
        <begin position="982"/>
        <end position="1004"/>
    </location>
</feature>
<dbReference type="Gene3D" id="3.40.50.1820">
    <property type="entry name" value="alpha/beta hydrolase"/>
    <property type="match status" value="1"/>
</dbReference>
<evidence type="ECO:0000256" key="3">
    <source>
        <dbReference type="SAM" id="Phobius"/>
    </source>
</evidence>
<proteinExistence type="predicted"/>
<feature type="transmembrane region" description="Helical" evidence="3">
    <location>
        <begin position="938"/>
        <end position="962"/>
    </location>
</feature>
<reference evidence="4" key="1">
    <citation type="journal article" date="2020" name="Stud. Mycol.">
        <title>101 Dothideomycetes genomes: a test case for predicting lifestyles and emergence of pathogens.</title>
        <authorList>
            <person name="Haridas S."/>
            <person name="Albert R."/>
            <person name="Binder M."/>
            <person name="Bloem J."/>
            <person name="Labutti K."/>
            <person name="Salamov A."/>
            <person name="Andreopoulos B."/>
            <person name="Baker S."/>
            <person name="Barry K."/>
            <person name="Bills G."/>
            <person name="Bluhm B."/>
            <person name="Cannon C."/>
            <person name="Castanera R."/>
            <person name="Culley D."/>
            <person name="Daum C."/>
            <person name="Ezra D."/>
            <person name="Gonzalez J."/>
            <person name="Henrissat B."/>
            <person name="Kuo A."/>
            <person name="Liang C."/>
            <person name="Lipzen A."/>
            <person name="Lutzoni F."/>
            <person name="Magnuson J."/>
            <person name="Mondo S."/>
            <person name="Nolan M."/>
            <person name="Ohm R."/>
            <person name="Pangilinan J."/>
            <person name="Park H.-J."/>
            <person name="Ramirez L."/>
            <person name="Alfaro M."/>
            <person name="Sun H."/>
            <person name="Tritt A."/>
            <person name="Yoshinaga Y."/>
            <person name="Zwiers L.-H."/>
            <person name="Turgeon B."/>
            <person name="Goodwin S."/>
            <person name="Spatafora J."/>
            <person name="Crous P."/>
            <person name="Grigoriev I."/>
        </authorList>
    </citation>
    <scope>NUCLEOTIDE SEQUENCE</scope>
    <source>
        <strain evidence="4">CBS 115976</strain>
    </source>
</reference>
<evidence type="ECO:0000313" key="4">
    <source>
        <dbReference type="EMBL" id="KAF2664710.1"/>
    </source>
</evidence>
<keyword evidence="3" id="KW-1133">Transmembrane helix</keyword>
<keyword evidence="1" id="KW-0040">ANK repeat</keyword>
<protein>
    <submittedName>
        <fullName evidence="4">Uncharacterized protein</fullName>
    </submittedName>
</protein>
<organism evidence="4 5">
    <name type="scientific">Microthyrium microscopicum</name>
    <dbReference type="NCBI Taxonomy" id="703497"/>
    <lineage>
        <taxon>Eukaryota</taxon>
        <taxon>Fungi</taxon>
        <taxon>Dikarya</taxon>
        <taxon>Ascomycota</taxon>
        <taxon>Pezizomycotina</taxon>
        <taxon>Dothideomycetes</taxon>
        <taxon>Dothideomycetes incertae sedis</taxon>
        <taxon>Microthyriales</taxon>
        <taxon>Microthyriaceae</taxon>
        <taxon>Microthyrium</taxon>
    </lineage>
</organism>
<evidence type="ECO:0000256" key="2">
    <source>
        <dbReference type="SAM" id="MobiDB-lite"/>
    </source>
</evidence>
<dbReference type="InterPro" id="IPR002110">
    <property type="entry name" value="Ankyrin_rpt"/>
</dbReference>
<dbReference type="InterPro" id="IPR029058">
    <property type="entry name" value="AB_hydrolase_fold"/>
</dbReference>
<evidence type="ECO:0000313" key="5">
    <source>
        <dbReference type="Proteomes" id="UP000799302"/>
    </source>
</evidence>
<dbReference type="SUPFAM" id="SSF48403">
    <property type="entry name" value="Ankyrin repeat"/>
    <property type="match status" value="1"/>
</dbReference>
<sequence length="1163" mass="131623">MASPVFPTSGDRPPAVPRLELLAVPAPAKPYLDLIAVHGILDHNPDNAWSALGTANPRNAAGAKTTNWLADADMLPSQVRNLRVSAFRYDTTPAREKNGGLRLHLERCAEALRERIKEHTPDKPLLFVAHGYGGLIVLKALLNAPLCERTIGVVCLGTAFRPVDAEIHNAIKDTLPVSNQDGYASGTNLASLFDEFEALPDLLVDFQSAKGALDRPIRCFYETEPVEDRGIIVPKQAAVLDWTNAVSFALEKVNHNTMNKFDGPHDHNYELISDVIQGLVDLAYPQMLVQAIQNSDDPLIISLIDAHRSSFPTNELLNEVLQATIVEGDVRTLQLLFDANIRVNAHLNEAKDTALILAVRSQIPNKAQIVRMLLEKGADIGAVNSDDRSAFDYAEGFENDGITNLLRDRPLILGPAVRKAQDDWIPAPHLKVNDYQSTRGLFAKIADVYDVNGEERTFLRNPSVHDLIYEHGPRHLMNRATSKESQQGNRKFRWLHLPANNLTWIKDLIQRTYRERDEENGRQRAYFIRKFQSITDKSHWEDMVIASPLPELTHIRHMTPRCRVLPYYGIPEDIPSADMILFMPYLHYEYTEKRESMAKAVNRIRNGARKWPARSEEHSADENSLWAYLKKDIPLHIRRTLDQFYYDSFDSDKSEMEDVPPRNQDQVVQRFMKSQKEWKGQDPLLLMVDQLWMVMLEDDTLITAFPERWGLVDPHQTNPIKDADIANMIAKELSNRHRSPLDTPFDMMLLIIELCTKVLFDSASHRNEKLRFFEFYERKIQEITNEESVAFTHMKNRFADLSERTNARVQAKMHRKLLDELLDISNELTMLNEIKDVSEELNMIDSLLQEQMVVMEKMADLLEYPVNPIPPTVNKKWKKTREAIELRRDRIADMTAHAQSVQDNIKTLFDMKQRQANALEAHISAKVAQDGERQSVTIMVFTVVTIIFLPLSFMSSFFALSVREWPRDPQNQNQVYMSLGYASLRIFGIGFGIAIGIVGLAFGINETRNRLTKPDPLGGLDSLPSSAASSAMDSAASFISSFQARATSILTPAGRPLILDPKRVLARRADGFSMIEYQEPTPCPPAKFPSQAVATGLSSSSSDSPATRSLLSNFLRRSTPKLASVEDDGGLAEKGGLARRQTKSWDVRRSKPRRWGFWRNGTM</sequence>
<dbReference type="Gene3D" id="1.20.58.340">
    <property type="entry name" value="Magnesium transport protein CorA, transmembrane region"/>
    <property type="match status" value="1"/>
</dbReference>
<feature type="repeat" description="ANK" evidence="1">
    <location>
        <begin position="350"/>
        <end position="385"/>
    </location>
</feature>
<dbReference type="InterPro" id="IPR050829">
    <property type="entry name" value="CorA_MIT"/>
</dbReference>
<dbReference type="OrthoDB" id="341259at2759"/>
<dbReference type="InterPro" id="IPR036770">
    <property type="entry name" value="Ankyrin_rpt-contain_sf"/>
</dbReference>
<keyword evidence="5" id="KW-1185">Reference proteome</keyword>
<dbReference type="Pfam" id="PF01544">
    <property type="entry name" value="CorA"/>
    <property type="match status" value="1"/>
</dbReference>
<dbReference type="GO" id="GO:0015087">
    <property type="term" value="F:cobalt ion transmembrane transporter activity"/>
    <property type="evidence" value="ECO:0007669"/>
    <property type="project" value="TreeGrafter"/>
</dbReference>
<dbReference type="GO" id="GO:0016020">
    <property type="term" value="C:membrane"/>
    <property type="evidence" value="ECO:0007669"/>
    <property type="project" value="InterPro"/>
</dbReference>
<evidence type="ECO:0000256" key="1">
    <source>
        <dbReference type="PROSITE-ProRule" id="PRU00023"/>
    </source>
</evidence>
<dbReference type="PROSITE" id="PS50088">
    <property type="entry name" value="ANK_REPEAT"/>
    <property type="match status" value="1"/>
</dbReference>
<dbReference type="PANTHER" id="PTHR47685:SF1">
    <property type="entry name" value="MAGNESIUM TRANSPORT PROTEIN CORA"/>
    <property type="match status" value="1"/>
</dbReference>
<keyword evidence="3" id="KW-0812">Transmembrane</keyword>
<feature type="region of interest" description="Disordered" evidence="2">
    <location>
        <begin position="1123"/>
        <end position="1145"/>
    </location>
</feature>
<dbReference type="PANTHER" id="PTHR47685">
    <property type="entry name" value="MAGNESIUM TRANSPORT PROTEIN CORA"/>
    <property type="match status" value="1"/>
</dbReference>